<gene>
    <name evidence="9" type="ORF">P5673_016485</name>
</gene>
<dbReference type="SUPFAM" id="SSF54236">
    <property type="entry name" value="Ubiquitin-like"/>
    <property type="match status" value="1"/>
</dbReference>
<feature type="domain" description="RanBP2-type" evidence="8">
    <location>
        <begin position="468"/>
        <end position="498"/>
    </location>
</feature>
<reference evidence="9" key="1">
    <citation type="journal article" date="2023" name="G3 (Bethesda)">
        <title>Whole genome assembly and annotation of the endangered Caribbean coral Acropora cervicornis.</title>
        <authorList>
            <person name="Selwyn J.D."/>
            <person name="Vollmer S.V."/>
        </authorList>
    </citation>
    <scope>NUCLEOTIDE SEQUENCE</scope>
    <source>
        <strain evidence="9">K2</strain>
    </source>
</reference>
<dbReference type="GO" id="GO:0008270">
    <property type="term" value="F:zinc ion binding"/>
    <property type="evidence" value="ECO:0007669"/>
    <property type="project" value="UniProtKB-KW"/>
</dbReference>
<dbReference type="AlphaFoldDB" id="A0AAD9V4E4"/>
<feature type="region of interest" description="Disordered" evidence="7">
    <location>
        <begin position="125"/>
        <end position="177"/>
    </location>
</feature>
<dbReference type="PROSITE" id="PS01358">
    <property type="entry name" value="ZF_RANBP2_1"/>
    <property type="match status" value="1"/>
</dbReference>
<dbReference type="InterPro" id="IPR051628">
    <property type="entry name" value="LUBAC_E3_Ligases"/>
</dbReference>
<evidence type="ECO:0000256" key="7">
    <source>
        <dbReference type="SAM" id="MobiDB-lite"/>
    </source>
</evidence>
<dbReference type="GO" id="GO:0004842">
    <property type="term" value="F:ubiquitin-protein transferase activity"/>
    <property type="evidence" value="ECO:0007669"/>
    <property type="project" value="TreeGrafter"/>
</dbReference>
<dbReference type="GO" id="GO:0043130">
    <property type="term" value="F:ubiquitin binding"/>
    <property type="evidence" value="ECO:0007669"/>
    <property type="project" value="TreeGrafter"/>
</dbReference>
<organism evidence="9 10">
    <name type="scientific">Acropora cervicornis</name>
    <name type="common">Staghorn coral</name>
    <dbReference type="NCBI Taxonomy" id="6130"/>
    <lineage>
        <taxon>Eukaryota</taxon>
        <taxon>Metazoa</taxon>
        <taxon>Cnidaria</taxon>
        <taxon>Anthozoa</taxon>
        <taxon>Hexacorallia</taxon>
        <taxon>Scleractinia</taxon>
        <taxon>Astrocoeniina</taxon>
        <taxon>Acroporidae</taxon>
        <taxon>Acropora</taxon>
    </lineage>
</organism>
<dbReference type="Proteomes" id="UP001249851">
    <property type="component" value="Unassembled WGS sequence"/>
</dbReference>
<dbReference type="PANTHER" id="PTHR22770">
    <property type="entry name" value="UBIQUITIN CONJUGATING ENZYME 7 INTERACTING PROTEIN-RELATED"/>
    <property type="match status" value="1"/>
</dbReference>
<feature type="compositionally biased region" description="Low complexity" evidence="7">
    <location>
        <begin position="125"/>
        <end position="141"/>
    </location>
</feature>
<feature type="region of interest" description="Disordered" evidence="7">
    <location>
        <begin position="350"/>
        <end position="390"/>
    </location>
</feature>
<keyword evidence="2" id="KW-0479">Metal-binding</keyword>
<evidence type="ECO:0000259" key="8">
    <source>
        <dbReference type="PROSITE" id="PS50199"/>
    </source>
</evidence>
<dbReference type="SMART" id="SM00461">
    <property type="entry name" value="WH1"/>
    <property type="match status" value="1"/>
</dbReference>
<evidence type="ECO:0000256" key="1">
    <source>
        <dbReference type="ARBA" id="ARBA00004906"/>
    </source>
</evidence>
<keyword evidence="4" id="KW-0833">Ubl conjugation pathway</keyword>
<dbReference type="CDD" id="cd01799">
    <property type="entry name" value="Ubl_HOIL1"/>
    <property type="match status" value="1"/>
</dbReference>
<dbReference type="PROSITE" id="PS50199">
    <property type="entry name" value="ZF_RANBP2_2"/>
    <property type="match status" value="1"/>
</dbReference>
<dbReference type="Gene3D" id="2.30.29.30">
    <property type="entry name" value="Pleckstrin-homology domain (PH domain)/Phosphotyrosine-binding domain (PTB)"/>
    <property type="match status" value="1"/>
</dbReference>
<proteinExistence type="predicted"/>
<evidence type="ECO:0000256" key="4">
    <source>
        <dbReference type="ARBA" id="ARBA00022786"/>
    </source>
</evidence>
<dbReference type="InterPro" id="IPR000626">
    <property type="entry name" value="Ubiquitin-like_dom"/>
</dbReference>
<comment type="caution">
    <text evidence="9">The sequence shown here is derived from an EMBL/GenBank/DDBJ whole genome shotgun (WGS) entry which is preliminary data.</text>
</comment>
<comment type="pathway">
    <text evidence="1">Protein modification; protein ubiquitination.</text>
</comment>
<evidence type="ECO:0000256" key="5">
    <source>
        <dbReference type="ARBA" id="ARBA00022833"/>
    </source>
</evidence>
<sequence>MAQHQSIGPAEQVLVEFRAVVFLYDSQVSRWSEVGESNVPSRVFLISTRPYGSMGCYRIFGRLESTGHVTLNSILTDKDEYVVSNTKWHQMRTATGICYGFGVLSESEGSRFSVIIQHTLRSLQGTQTQSHQSQAHQSQLAPDAKGTGRVSPNLKPPNPTQRVPDSPGQDGNRTQRKRDFDVQIDSFCAALSEAIMNGKQEQAVEIAKKLTSQKVNLSIKLKNPKLVTMDAGGNTITLRVVVEDKESSGGTFSMKVSPTCTIEKLQQEVFDRFGFPVQVQKWIVGKKVPKPTDTLHDLLVRQSGATVFLYLLSGKTVGLRQSDVEQLVRGDTATSSTLRSNASCSSAAATSSTFSSSSSTTSNLRQAVSTPNLAAGNVPPAFGEVSREEQVPERGFASLMPQRLPAPAANWQDISGPATFHVDPTMDIRTLQNKLAQQGMAQRSGPASPSNPAVEEVVLNNIDPEEQQAREGWTCERCTFVNQPTRPGCEICAAARPEGYVVPVDTMLNEQERNRLAAEQRQEALFQQAEEGRLVDIQRSLRQNAEP</sequence>
<evidence type="ECO:0000256" key="6">
    <source>
        <dbReference type="PROSITE-ProRule" id="PRU00322"/>
    </source>
</evidence>
<dbReference type="Pfam" id="PF00240">
    <property type="entry name" value="ubiquitin"/>
    <property type="match status" value="1"/>
</dbReference>
<dbReference type="GO" id="GO:0097039">
    <property type="term" value="P:protein linear polyubiquitination"/>
    <property type="evidence" value="ECO:0007669"/>
    <property type="project" value="TreeGrafter"/>
</dbReference>
<dbReference type="SMART" id="SM00547">
    <property type="entry name" value="ZnF_RBZ"/>
    <property type="match status" value="1"/>
</dbReference>
<keyword evidence="10" id="KW-1185">Reference proteome</keyword>
<dbReference type="InterPro" id="IPR036443">
    <property type="entry name" value="Znf_RanBP2_sf"/>
</dbReference>
<reference evidence="9" key="2">
    <citation type="journal article" date="2023" name="Science">
        <title>Genomic signatures of disease resistance in endangered staghorn corals.</title>
        <authorList>
            <person name="Vollmer S.V."/>
            <person name="Selwyn J.D."/>
            <person name="Despard B.A."/>
            <person name="Roesel C.L."/>
        </authorList>
    </citation>
    <scope>NUCLEOTIDE SEQUENCE</scope>
    <source>
        <strain evidence="9">K2</strain>
    </source>
</reference>
<accession>A0AAD9V4E4</accession>
<dbReference type="InterPro" id="IPR001876">
    <property type="entry name" value="Znf_RanBP2"/>
</dbReference>
<dbReference type="GO" id="GO:0071797">
    <property type="term" value="C:LUBAC complex"/>
    <property type="evidence" value="ECO:0007669"/>
    <property type="project" value="TreeGrafter"/>
</dbReference>
<dbReference type="InterPro" id="IPR029071">
    <property type="entry name" value="Ubiquitin-like_domsf"/>
</dbReference>
<dbReference type="SUPFAM" id="SSF90209">
    <property type="entry name" value="Ran binding protein zinc finger-like"/>
    <property type="match status" value="1"/>
</dbReference>
<evidence type="ECO:0000256" key="3">
    <source>
        <dbReference type="ARBA" id="ARBA00022771"/>
    </source>
</evidence>
<dbReference type="InterPro" id="IPR000697">
    <property type="entry name" value="WH1/EVH1_dom"/>
</dbReference>
<dbReference type="EMBL" id="JARQWQ010000035">
    <property type="protein sequence ID" value="KAK2560717.1"/>
    <property type="molecule type" value="Genomic_DNA"/>
</dbReference>
<dbReference type="InterPro" id="IPR057468">
    <property type="entry name" value="HOIL-1/Sharpin_LTM"/>
</dbReference>
<dbReference type="Gene3D" id="2.30.30.380">
    <property type="entry name" value="Zn-finger domain of Sec23/24"/>
    <property type="match status" value="1"/>
</dbReference>
<feature type="compositionally biased region" description="Low complexity" evidence="7">
    <location>
        <begin position="350"/>
        <end position="362"/>
    </location>
</feature>
<dbReference type="GO" id="GO:0043161">
    <property type="term" value="P:proteasome-mediated ubiquitin-dependent protein catabolic process"/>
    <property type="evidence" value="ECO:0007669"/>
    <property type="project" value="TreeGrafter"/>
</dbReference>
<keyword evidence="5" id="KW-0862">Zinc</keyword>
<dbReference type="InterPro" id="IPR011993">
    <property type="entry name" value="PH-like_dom_sf"/>
</dbReference>
<dbReference type="Pfam" id="PF25393">
    <property type="entry name" value="LTM"/>
    <property type="match status" value="1"/>
</dbReference>
<protein>
    <submittedName>
        <fullName evidence="9">Sharpin</fullName>
    </submittedName>
</protein>
<evidence type="ECO:0000256" key="2">
    <source>
        <dbReference type="ARBA" id="ARBA00022723"/>
    </source>
</evidence>
<dbReference type="Gene3D" id="3.10.20.90">
    <property type="entry name" value="Phosphatidylinositol 3-kinase Catalytic Subunit, Chain A, domain 1"/>
    <property type="match status" value="1"/>
</dbReference>
<dbReference type="PANTHER" id="PTHR22770:SF13">
    <property type="entry name" value="RING-TYPE DOMAIN-CONTAINING PROTEIN"/>
    <property type="match status" value="1"/>
</dbReference>
<evidence type="ECO:0000313" key="9">
    <source>
        <dbReference type="EMBL" id="KAK2560717.1"/>
    </source>
</evidence>
<dbReference type="SUPFAM" id="SSF50729">
    <property type="entry name" value="PH domain-like"/>
    <property type="match status" value="1"/>
</dbReference>
<name>A0AAD9V4E4_ACRCE</name>
<evidence type="ECO:0000313" key="10">
    <source>
        <dbReference type="Proteomes" id="UP001249851"/>
    </source>
</evidence>
<feature type="compositionally biased region" description="Polar residues" evidence="7">
    <location>
        <begin position="363"/>
        <end position="372"/>
    </location>
</feature>
<keyword evidence="3 6" id="KW-0863">Zinc-finger</keyword>